<dbReference type="PANTHER" id="PTHR46682">
    <property type="entry name" value="ADHESION G-PROTEIN COUPLED RECEPTOR V1"/>
    <property type="match status" value="1"/>
</dbReference>
<dbReference type="Gene3D" id="2.60.40.2030">
    <property type="match status" value="2"/>
</dbReference>
<evidence type="ECO:0000313" key="5">
    <source>
        <dbReference type="EMBL" id="NKI33543.1"/>
    </source>
</evidence>
<dbReference type="RefSeq" id="WP_168553766.1">
    <property type="nucleotide sequence ID" value="NZ_JAAWWL010000005.1"/>
</dbReference>
<dbReference type="Pfam" id="PF23237">
    <property type="entry name" value="HYR_4C"/>
    <property type="match status" value="1"/>
</dbReference>
<dbReference type="InterPro" id="IPR038081">
    <property type="entry name" value="CalX-like_sf"/>
</dbReference>
<dbReference type="EMBL" id="JAAWWL010000005">
    <property type="protein sequence ID" value="NKI33543.1"/>
    <property type="molecule type" value="Genomic_DNA"/>
</dbReference>
<dbReference type="NCBIfam" id="TIGR04131">
    <property type="entry name" value="Bac_Flav_CTERM"/>
    <property type="match status" value="1"/>
</dbReference>
<keyword evidence="2" id="KW-0677">Repeat</keyword>
<evidence type="ECO:0000256" key="1">
    <source>
        <dbReference type="ARBA" id="ARBA00022729"/>
    </source>
</evidence>
<keyword evidence="3" id="KW-0106">Calcium</keyword>
<sequence>DGETQQIVVPILEDDIIEATEDYLITLSNASSTLVAINTPEATGNIEDNDAIPGVTGIAFEATEVTVNEGDGTATFNVILTGNVAEPFTVDFATSDGTATNTEDYTGLTGQLSFAGTNGESYNITVPIIDDIIVENQESFNLELLSISIDYLAINTALATGVIIDNDNLEDFPSDITVSCSEIPEVPTITLNASDCDYEIIFEELITGQDDECENEYTITRTWSSTDCVNNVRNHVQVITVIDNELPFFTSELPSNITVECDSIPQVANISADDLCDSNVNIEFEEIIIDTDDCPSDYVISRIWTVSDCAGNTISHEQTIQVIDTSAPVFNEELPEDLVVECNQVPDAIVLTAIDNCDGNISVTFNEEIIDDTNCIDGYLVVRNWSVSDCSGNSAEHTQIITVPPTGAIVADYQEEYFIICGEEIPEIPVLEYSGGCGNYQEVFSEETIFSDEVSDYVIRRIWEVTDSCGNMAEFVQTIFVQQPEVFNIDLTICIEDDPINLLDFLPENFDKEGSFSSTQSVVIEQGFLNAIDTGLGSFEIQYKSVAGTCEFDATFTIEINNSCSSCTREDIIISKTVTPNGDGINDTFNITGTEFCFYSFDVMIFNRWGDMVFEANDYQNNWAGSAPGNAIGTRSLLPSGTYYYIISVPDTDFEPFNGFIFLSSN</sequence>
<feature type="domain" description="Calx-beta" evidence="4">
    <location>
        <begin position="42"/>
        <end position="145"/>
    </location>
</feature>
<dbReference type="InterPro" id="IPR026341">
    <property type="entry name" value="T9SS_type_B"/>
</dbReference>
<dbReference type="InterPro" id="IPR026919">
    <property type="entry name" value="ADGRV1"/>
</dbReference>
<dbReference type="Gene3D" id="2.60.40.10">
    <property type="entry name" value="Immunoglobulins"/>
    <property type="match status" value="1"/>
</dbReference>
<accession>A0ABX1GV73</accession>
<dbReference type="SUPFAM" id="SSF141072">
    <property type="entry name" value="CalX-like"/>
    <property type="match status" value="2"/>
</dbReference>
<name>A0ABX1GV73_9FLAO</name>
<dbReference type="InterPro" id="IPR057078">
    <property type="entry name" value="HYR-4C"/>
</dbReference>
<protein>
    <submittedName>
        <fullName evidence="5">T9SS type B sorting domain-containing protein</fullName>
    </submittedName>
</protein>
<feature type="non-terminal residue" evidence="5">
    <location>
        <position position="1"/>
    </location>
</feature>
<dbReference type="InterPro" id="IPR003644">
    <property type="entry name" value="Calx_beta"/>
</dbReference>
<organism evidence="5 6">
    <name type="scientific">Croceivirga thetidis</name>
    <dbReference type="NCBI Taxonomy" id="2721623"/>
    <lineage>
        <taxon>Bacteria</taxon>
        <taxon>Pseudomonadati</taxon>
        <taxon>Bacteroidota</taxon>
        <taxon>Flavobacteriia</taxon>
        <taxon>Flavobacteriales</taxon>
        <taxon>Flavobacteriaceae</taxon>
        <taxon>Croceivirga</taxon>
    </lineage>
</organism>
<dbReference type="Proteomes" id="UP000718451">
    <property type="component" value="Unassembled WGS sequence"/>
</dbReference>
<keyword evidence="1" id="KW-0732">Signal</keyword>
<dbReference type="Pfam" id="PF13585">
    <property type="entry name" value="CHU_C"/>
    <property type="match status" value="1"/>
</dbReference>
<proteinExistence type="predicted"/>
<gene>
    <name evidence="5" type="ORF">HCU67_16460</name>
</gene>
<dbReference type="SMART" id="SM00237">
    <property type="entry name" value="Calx_beta"/>
    <property type="match status" value="1"/>
</dbReference>
<evidence type="ECO:0000256" key="2">
    <source>
        <dbReference type="ARBA" id="ARBA00022737"/>
    </source>
</evidence>
<dbReference type="PANTHER" id="PTHR46682:SF1">
    <property type="entry name" value="ADHESION G-PROTEIN COUPLED RECEPTOR V1"/>
    <property type="match status" value="1"/>
</dbReference>
<evidence type="ECO:0000259" key="4">
    <source>
        <dbReference type="SMART" id="SM00237"/>
    </source>
</evidence>
<comment type="caution">
    <text evidence="5">The sequence shown here is derived from an EMBL/GenBank/DDBJ whole genome shotgun (WGS) entry which is preliminary data.</text>
</comment>
<reference evidence="5 6" key="1">
    <citation type="submission" date="2020-04" db="EMBL/GenBank/DDBJ databases">
        <authorList>
            <person name="Yoon J."/>
        </authorList>
    </citation>
    <scope>NUCLEOTIDE SEQUENCE [LARGE SCALE GENOMIC DNA]</scope>
    <source>
        <strain evidence="5 6">DJ-13</strain>
    </source>
</reference>
<keyword evidence="6" id="KW-1185">Reference proteome</keyword>
<evidence type="ECO:0000313" key="6">
    <source>
        <dbReference type="Proteomes" id="UP000718451"/>
    </source>
</evidence>
<evidence type="ECO:0000256" key="3">
    <source>
        <dbReference type="ARBA" id="ARBA00022837"/>
    </source>
</evidence>
<dbReference type="Pfam" id="PF03160">
    <property type="entry name" value="Calx-beta"/>
    <property type="match status" value="2"/>
</dbReference>
<dbReference type="InterPro" id="IPR013783">
    <property type="entry name" value="Ig-like_fold"/>
</dbReference>